<comment type="cofactor">
    <cofactor evidence="1">
        <name>Mg(2+)</name>
        <dbReference type="ChEBI" id="CHEBI:18420"/>
    </cofactor>
</comment>
<dbReference type="PROSITE" id="PS00893">
    <property type="entry name" value="NUDIX_BOX"/>
    <property type="match status" value="1"/>
</dbReference>
<dbReference type="EMBL" id="BAAALD010000165">
    <property type="protein sequence ID" value="GAA1126895.1"/>
    <property type="molecule type" value="Genomic_DNA"/>
</dbReference>
<dbReference type="InterPro" id="IPR020476">
    <property type="entry name" value="Nudix_hydrolase"/>
</dbReference>
<dbReference type="PANTHER" id="PTHR43046">
    <property type="entry name" value="GDP-MANNOSE MANNOSYL HYDROLASE"/>
    <property type="match status" value="1"/>
</dbReference>
<dbReference type="CDD" id="cd24161">
    <property type="entry name" value="NUDIX_ADPRase_Ndx2"/>
    <property type="match status" value="1"/>
</dbReference>
<sequence>MDGTLGGWRRTGREVLHTGPFVRLVADTVQGPYAPPFRYEHVEVADAVRTVALDGDRRLLLVEDDFYLTGRRMPHLPGGGVEPGEAPEAAARRELEEETGLRAAGWRPLGAIHPLPSSTSAVTHLFLATGLSAGTMARDSTEAGMTVHRCTLEEALARVTSGEITEAGSVAAILLAARTEAAGA</sequence>
<evidence type="ECO:0000256" key="3">
    <source>
        <dbReference type="ARBA" id="ARBA00022801"/>
    </source>
</evidence>
<dbReference type="PANTHER" id="PTHR43046:SF14">
    <property type="entry name" value="MUTT_NUDIX FAMILY PROTEIN"/>
    <property type="match status" value="1"/>
</dbReference>
<organism evidence="7 8">
    <name type="scientific">Kitasatospora arboriphila</name>
    <dbReference type="NCBI Taxonomy" id="258052"/>
    <lineage>
        <taxon>Bacteria</taxon>
        <taxon>Bacillati</taxon>
        <taxon>Actinomycetota</taxon>
        <taxon>Actinomycetes</taxon>
        <taxon>Kitasatosporales</taxon>
        <taxon>Streptomycetaceae</taxon>
        <taxon>Kitasatospora</taxon>
    </lineage>
</organism>
<keyword evidence="3 4" id="KW-0378">Hydrolase</keyword>
<comment type="similarity">
    <text evidence="2 4">Belongs to the Nudix hydrolase family.</text>
</comment>
<evidence type="ECO:0000256" key="2">
    <source>
        <dbReference type="ARBA" id="ARBA00005582"/>
    </source>
</evidence>
<evidence type="ECO:0000259" key="6">
    <source>
        <dbReference type="PROSITE" id="PS51462"/>
    </source>
</evidence>
<evidence type="ECO:0000313" key="7">
    <source>
        <dbReference type="EMBL" id="GAA1126895.1"/>
    </source>
</evidence>
<gene>
    <name evidence="7" type="ORF">GCM10009663_76300</name>
</gene>
<dbReference type="GO" id="GO:0016787">
    <property type="term" value="F:hydrolase activity"/>
    <property type="evidence" value="ECO:0007669"/>
    <property type="project" value="UniProtKB-KW"/>
</dbReference>
<dbReference type="InterPro" id="IPR020084">
    <property type="entry name" value="NUDIX_hydrolase_CS"/>
</dbReference>
<dbReference type="PRINTS" id="PR00502">
    <property type="entry name" value="NUDIXFAMILY"/>
</dbReference>
<dbReference type="InterPro" id="IPR015797">
    <property type="entry name" value="NUDIX_hydrolase-like_dom_sf"/>
</dbReference>
<comment type="caution">
    <text evidence="7">The sequence shown here is derived from an EMBL/GenBank/DDBJ whole genome shotgun (WGS) entry which is preliminary data.</text>
</comment>
<evidence type="ECO:0000313" key="8">
    <source>
        <dbReference type="Proteomes" id="UP001499987"/>
    </source>
</evidence>
<feature type="region of interest" description="Disordered" evidence="5">
    <location>
        <begin position="77"/>
        <end position="97"/>
    </location>
</feature>
<dbReference type="Proteomes" id="UP001499987">
    <property type="component" value="Unassembled WGS sequence"/>
</dbReference>
<dbReference type="InterPro" id="IPR000086">
    <property type="entry name" value="NUDIX_hydrolase_dom"/>
</dbReference>
<dbReference type="SUPFAM" id="SSF55811">
    <property type="entry name" value="Nudix"/>
    <property type="match status" value="1"/>
</dbReference>
<dbReference type="Pfam" id="PF00293">
    <property type="entry name" value="NUDIX"/>
    <property type="match status" value="1"/>
</dbReference>
<keyword evidence="8" id="KW-1185">Reference proteome</keyword>
<name>A0ABN1U9Z9_9ACTN</name>
<dbReference type="Gene3D" id="3.90.79.10">
    <property type="entry name" value="Nucleoside Triphosphate Pyrophosphohydrolase"/>
    <property type="match status" value="1"/>
</dbReference>
<dbReference type="PROSITE" id="PS51462">
    <property type="entry name" value="NUDIX"/>
    <property type="match status" value="1"/>
</dbReference>
<evidence type="ECO:0000256" key="1">
    <source>
        <dbReference type="ARBA" id="ARBA00001946"/>
    </source>
</evidence>
<reference evidence="7 8" key="1">
    <citation type="journal article" date="2019" name="Int. J. Syst. Evol. Microbiol.">
        <title>The Global Catalogue of Microorganisms (GCM) 10K type strain sequencing project: providing services to taxonomists for standard genome sequencing and annotation.</title>
        <authorList>
            <consortium name="The Broad Institute Genomics Platform"/>
            <consortium name="The Broad Institute Genome Sequencing Center for Infectious Disease"/>
            <person name="Wu L."/>
            <person name="Ma J."/>
        </authorList>
    </citation>
    <scope>NUCLEOTIDE SEQUENCE [LARGE SCALE GENOMIC DNA]</scope>
    <source>
        <strain evidence="7 8">JCM 13002</strain>
    </source>
</reference>
<evidence type="ECO:0000256" key="4">
    <source>
        <dbReference type="RuleBase" id="RU003476"/>
    </source>
</evidence>
<protein>
    <submittedName>
        <fullName evidence="7">NUDIX hydrolase</fullName>
    </submittedName>
</protein>
<proteinExistence type="inferred from homology"/>
<accession>A0ABN1U9Z9</accession>
<feature type="domain" description="Nudix hydrolase" evidence="6">
    <location>
        <begin position="38"/>
        <end position="172"/>
    </location>
</feature>
<evidence type="ECO:0000256" key="5">
    <source>
        <dbReference type="SAM" id="MobiDB-lite"/>
    </source>
</evidence>
<dbReference type="RefSeq" id="WP_344628368.1">
    <property type="nucleotide sequence ID" value="NZ_BAAALD010000165.1"/>
</dbReference>